<keyword evidence="2" id="KW-0472">Membrane</keyword>
<keyword evidence="2" id="KW-1133">Transmembrane helix</keyword>
<dbReference type="PRINTS" id="PR00813">
    <property type="entry name" value="BCTERIALGSPG"/>
</dbReference>
<dbReference type="GO" id="GO:0015628">
    <property type="term" value="P:protein secretion by the type II secretion system"/>
    <property type="evidence" value="ECO:0007669"/>
    <property type="project" value="InterPro"/>
</dbReference>
<dbReference type="GO" id="GO:0015627">
    <property type="term" value="C:type II protein secretion system complex"/>
    <property type="evidence" value="ECO:0007669"/>
    <property type="project" value="InterPro"/>
</dbReference>
<dbReference type="InterPro" id="IPR012902">
    <property type="entry name" value="N_methyl_site"/>
</dbReference>
<keyword evidence="4" id="KW-1185">Reference proteome</keyword>
<feature type="transmembrane region" description="Helical" evidence="2">
    <location>
        <begin position="12"/>
        <end position="38"/>
    </location>
</feature>
<dbReference type="SUPFAM" id="SSF54523">
    <property type="entry name" value="Pili subunits"/>
    <property type="match status" value="1"/>
</dbReference>
<evidence type="ECO:0000313" key="4">
    <source>
        <dbReference type="Proteomes" id="UP000289257"/>
    </source>
</evidence>
<accession>A0A4Q0AIF1</accession>
<evidence type="ECO:0000313" key="3">
    <source>
        <dbReference type="EMBL" id="RWZ78826.1"/>
    </source>
</evidence>
<dbReference type="AlphaFoldDB" id="A0A4Q0AIF1"/>
<dbReference type="Pfam" id="PF07963">
    <property type="entry name" value="N_methyl"/>
    <property type="match status" value="1"/>
</dbReference>
<proteinExistence type="predicted"/>
<gene>
    <name evidence="3" type="ORF">EOT05_03705</name>
</gene>
<dbReference type="InterPro" id="IPR000983">
    <property type="entry name" value="Bac_GSPG_pilin"/>
</dbReference>
<dbReference type="Proteomes" id="UP000289257">
    <property type="component" value="Unassembled WGS sequence"/>
</dbReference>
<dbReference type="InterPro" id="IPR045584">
    <property type="entry name" value="Pilin-like"/>
</dbReference>
<dbReference type="Gene3D" id="3.30.700.10">
    <property type="entry name" value="Glycoprotein, Type 4 Pilin"/>
    <property type="match status" value="1"/>
</dbReference>
<protein>
    <submittedName>
        <fullName evidence="3">Pilus assembly protein</fullName>
    </submittedName>
</protein>
<dbReference type="EMBL" id="SCKX01000001">
    <property type="protein sequence ID" value="RWZ78826.1"/>
    <property type="molecule type" value="Genomic_DNA"/>
</dbReference>
<comment type="caution">
    <text evidence="3">The sequence shown here is derived from an EMBL/GenBank/DDBJ whole genome shotgun (WGS) entry which is preliminary data.</text>
</comment>
<name>A0A4Q0AIF1_9BACT</name>
<evidence type="ECO:0000256" key="1">
    <source>
        <dbReference type="ARBA" id="ARBA00022481"/>
    </source>
</evidence>
<keyword evidence="1" id="KW-0488">Methylation</keyword>
<sequence>MVKQNSLRFSGFTIVELLVIIAVIGILAGVSILGYGAWKKQTIVSQLKSDLNGAAQAME</sequence>
<keyword evidence="2" id="KW-0812">Transmembrane</keyword>
<evidence type="ECO:0000256" key="2">
    <source>
        <dbReference type="SAM" id="Phobius"/>
    </source>
</evidence>
<reference evidence="3" key="1">
    <citation type="submission" date="2019-01" db="EMBL/GenBank/DDBJ databases">
        <title>Genomic signatures and co-occurrence patterns of the ultra-small Saccharimodia (Patescibacteria phylum) suggest a symbiotic lifestyle.</title>
        <authorList>
            <person name="Lemos L."/>
            <person name="Medeiros J."/>
            <person name="Andreote F."/>
            <person name="Fernandes G."/>
            <person name="Varani A."/>
            <person name="Oliveira G."/>
            <person name="Pylro V."/>
        </authorList>
    </citation>
    <scope>NUCLEOTIDE SEQUENCE [LARGE SCALE GENOMIC DNA]</scope>
    <source>
        <strain evidence="3">AMD02</strain>
    </source>
</reference>
<organism evidence="3 4">
    <name type="scientific">Candidatus Microsaccharimonas sossegonensis</name>
    <dbReference type="NCBI Taxonomy" id="2506948"/>
    <lineage>
        <taxon>Bacteria</taxon>
        <taxon>Candidatus Saccharimonadota</taxon>
        <taxon>Candidatus Saccharimonadia</taxon>
        <taxon>Candidatus Saccharimonadales</taxon>
        <taxon>Candidatus Saccharimonadaceae</taxon>
        <taxon>Candidatus Microsaccharimonas</taxon>
    </lineage>
</organism>